<keyword evidence="11" id="KW-1185">Reference proteome</keyword>
<proteinExistence type="inferred from homology"/>
<dbReference type="InterPro" id="IPR001958">
    <property type="entry name" value="Tet-R_TetA/multi-R_MdtG-like"/>
</dbReference>
<evidence type="ECO:0000256" key="5">
    <source>
        <dbReference type="ARBA" id="ARBA00022692"/>
    </source>
</evidence>
<comment type="similarity">
    <text evidence="2 8">Belongs to the major facilitator superfamily. Bcr/CmlA family.</text>
</comment>
<dbReference type="InterPro" id="IPR011701">
    <property type="entry name" value="MFS"/>
</dbReference>
<evidence type="ECO:0000256" key="2">
    <source>
        <dbReference type="ARBA" id="ARBA00006236"/>
    </source>
</evidence>
<evidence type="ECO:0000256" key="8">
    <source>
        <dbReference type="RuleBase" id="RU365088"/>
    </source>
</evidence>
<dbReference type="PANTHER" id="PTHR23502">
    <property type="entry name" value="MAJOR FACILITATOR SUPERFAMILY"/>
    <property type="match status" value="1"/>
</dbReference>
<feature type="transmembrane region" description="Helical" evidence="8">
    <location>
        <begin position="316"/>
        <end position="340"/>
    </location>
</feature>
<keyword evidence="6 8" id="KW-1133">Transmembrane helix</keyword>
<evidence type="ECO:0000256" key="3">
    <source>
        <dbReference type="ARBA" id="ARBA00022448"/>
    </source>
</evidence>
<feature type="transmembrane region" description="Helical" evidence="8">
    <location>
        <begin position="173"/>
        <end position="193"/>
    </location>
</feature>
<feature type="transmembrane region" description="Helical" evidence="8">
    <location>
        <begin position="223"/>
        <end position="242"/>
    </location>
</feature>
<protein>
    <recommendedName>
        <fullName evidence="8">Bcr/CflA family efflux transporter</fullName>
    </recommendedName>
</protein>
<dbReference type="PANTHER" id="PTHR23502:SF132">
    <property type="entry name" value="POLYAMINE TRANSPORTER 2-RELATED"/>
    <property type="match status" value="1"/>
</dbReference>
<keyword evidence="3 8" id="KW-0813">Transport</keyword>
<feature type="transmembrane region" description="Helical" evidence="8">
    <location>
        <begin position="288"/>
        <end position="310"/>
    </location>
</feature>
<keyword evidence="5 8" id="KW-0812">Transmembrane</keyword>
<accession>A0ABW4ZTK4</accession>
<feature type="domain" description="Major facilitator superfamily (MFS) profile" evidence="9">
    <location>
        <begin position="16"/>
        <end position="403"/>
    </location>
</feature>
<evidence type="ECO:0000259" key="9">
    <source>
        <dbReference type="PROSITE" id="PS50850"/>
    </source>
</evidence>
<dbReference type="RefSeq" id="WP_386044387.1">
    <property type="nucleotide sequence ID" value="NZ_JBHUIO010000002.1"/>
</dbReference>
<feature type="transmembrane region" description="Helical" evidence="8">
    <location>
        <begin position="86"/>
        <end position="107"/>
    </location>
</feature>
<evidence type="ECO:0000313" key="10">
    <source>
        <dbReference type="EMBL" id="MFD2169343.1"/>
    </source>
</evidence>
<feature type="transmembrane region" description="Helical" evidence="8">
    <location>
        <begin position="16"/>
        <end position="34"/>
    </location>
</feature>
<evidence type="ECO:0000256" key="6">
    <source>
        <dbReference type="ARBA" id="ARBA00022989"/>
    </source>
</evidence>
<dbReference type="InterPro" id="IPR020846">
    <property type="entry name" value="MFS_dom"/>
</dbReference>
<dbReference type="CDD" id="cd17320">
    <property type="entry name" value="MFS_MdfA_MDR_like"/>
    <property type="match status" value="1"/>
</dbReference>
<evidence type="ECO:0000313" key="11">
    <source>
        <dbReference type="Proteomes" id="UP001597343"/>
    </source>
</evidence>
<keyword evidence="4 8" id="KW-1003">Cell membrane</keyword>
<dbReference type="NCBIfam" id="TIGR00710">
    <property type="entry name" value="efflux_Bcr_CflA"/>
    <property type="match status" value="1"/>
</dbReference>
<dbReference type="InterPro" id="IPR036259">
    <property type="entry name" value="MFS_trans_sf"/>
</dbReference>
<feature type="transmembrane region" description="Helical" evidence="8">
    <location>
        <begin position="113"/>
        <end position="131"/>
    </location>
</feature>
<keyword evidence="7 8" id="KW-0472">Membrane</keyword>
<organism evidence="10 11">
    <name type="scientific">Tumebacillus lipolyticus</name>
    <dbReference type="NCBI Taxonomy" id="1280370"/>
    <lineage>
        <taxon>Bacteria</taxon>
        <taxon>Bacillati</taxon>
        <taxon>Bacillota</taxon>
        <taxon>Bacilli</taxon>
        <taxon>Bacillales</taxon>
        <taxon>Alicyclobacillaceae</taxon>
        <taxon>Tumebacillus</taxon>
    </lineage>
</organism>
<feature type="transmembrane region" description="Helical" evidence="8">
    <location>
        <begin position="352"/>
        <end position="371"/>
    </location>
</feature>
<dbReference type="Proteomes" id="UP001597343">
    <property type="component" value="Unassembled WGS sequence"/>
</dbReference>
<dbReference type="Gene3D" id="1.20.1720.10">
    <property type="entry name" value="Multidrug resistance protein D"/>
    <property type="match status" value="1"/>
</dbReference>
<name>A0ABW4ZTK4_9BACL</name>
<comment type="caution">
    <text evidence="10">The sequence shown here is derived from an EMBL/GenBank/DDBJ whole genome shotgun (WGS) entry which is preliminary data.</text>
</comment>
<feature type="transmembrane region" description="Helical" evidence="8">
    <location>
        <begin position="254"/>
        <end position="276"/>
    </location>
</feature>
<dbReference type="PROSITE" id="PS50850">
    <property type="entry name" value="MFS"/>
    <property type="match status" value="1"/>
</dbReference>
<gene>
    <name evidence="10" type="ORF">ACFSOY_04820</name>
</gene>
<dbReference type="PRINTS" id="PR01035">
    <property type="entry name" value="TCRTETA"/>
</dbReference>
<feature type="transmembrane region" description="Helical" evidence="8">
    <location>
        <begin position="377"/>
        <end position="396"/>
    </location>
</feature>
<reference evidence="11" key="1">
    <citation type="journal article" date="2019" name="Int. J. Syst. Evol. Microbiol.">
        <title>The Global Catalogue of Microorganisms (GCM) 10K type strain sequencing project: providing services to taxonomists for standard genome sequencing and annotation.</title>
        <authorList>
            <consortium name="The Broad Institute Genomics Platform"/>
            <consortium name="The Broad Institute Genome Sequencing Center for Infectious Disease"/>
            <person name="Wu L."/>
            <person name="Ma J."/>
        </authorList>
    </citation>
    <scope>NUCLEOTIDE SEQUENCE [LARGE SCALE GENOMIC DNA]</scope>
    <source>
        <strain evidence="11">CGMCC 1.13574</strain>
    </source>
</reference>
<sequence length="403" mass="42113">MNERKTTSKAPARTGRFWMAVILGALSAFGPLSLDMYLPALPILADDMHTTASMAQLSLTACLLGLALGQLFVGPLSDVRGRRKPLVIGLIAYAAASLLCALAPSIWGLVILRFIQGLAGAAGIVISRAIVRDLYSGSELTKFVTLLMLINGAAPILAPIFGGQLMRFTTWEGVFIVLALIGALMLVLVSIRLPETLPPEKRTPGGLANTWIIFRGLLKDRKFMGYALSSGLVTGAMFAYISGSPFVLQGIYEVSAQTYSMIFAMNGVGIIIAGQVTGRLSGKVSDTALLISGLIIAALGGVTLLIALLLEASLLAVLIPLFFVVSSVGIVGATSFSLAMQSQGQSAGTASGLLGVLTFIIGGIVAPLVGIAGSDSALPMGILIALLELCAILCYWRMVRVEK</sequence>
<feature type="transmembrane region" description="Helical" evidence="8">
    <location>
        <begin position="143"/>
        <end position="161"/>
    </location>
</feature>
<comment type="subcellular location">
    <subcellularLocation>
        <location evidence="1 8">Cell membrane</location>
        <topology evidence="1 8">Multi-pass membrane protein</topology>
    </subcellularLocation>
</comment>
<evidence type="ECO:0000256" key="4">
    <source>
        <dbReference type="ARBA" id="ARBA00022475"/>
    </source>
</evidence>
<dbReference type="SUPFAM" id="SSF103473">
    <property type="entry name" value="MFS general substrate transporter"/>
    <property type="match status" value="1"/>
</dbReference>
<feature type="transmembrane region" description="Helical" evidence="8">
    <location>
        <begin position="54"/>
        <end position="74"/>
    </location>
</feature>
<dbReference type="Pfam" id="PF07690">
    <property type="entry name" value="MFS_1"/>
    <property type="match status" value="1"/>
</dbReference>
<evidence type="ECO:0000256" key="1">
    <source>
        <dbReference type="ARBA" id="ARBA00004651"/>
    </source>
</evidence>
<evidence type="ECO:0000256" key="7">
    <source>
        <dbReference type="ARBA" id="ARBA00023136"/>
    </source>
</evidence>
<dbReference type="InterPro" id="IPR004812">
    <property type="entry name" value="Efflux_drug-R_Bcr/CmlA"/>
</dbReference>
<dbReference type="EMBL" id="JBHUIO010000002">
    <property type="protein sequence ID" value="MFD2169343.1"/>
    <property type="molecule type" value="Genomic_DNA"/>
</dbReference>